<dbReference type="AlphaFoldDB" id="A0A9P7CY86"/>
<feature type="transmembrane region" description="Helical" evidence="1">
    <location>
        <begin position="96"/>
        <end position="118"/>
    </location>
</feature>
<dbReference type="OrthoDB" id="2681415at2759"/>
<evidence type="ECO:0000259" key="2">
    <source>
        <dbReference type="Pfam" id="PF20151"/>
    </source>
</evidence>
<organism evidence="3 4">
    <name type="scientific">Suillus placidus</name>
    <dbReference type="NCBI Taxonomy" id="48579"/>
    <lineage>
        <taxon>Eukaryota</taxon>
        <taxon>Fungi</taxon>
        <taxon>Dikarya</taxon>
        <taxon>Basidiomycota</taxon>
        <taxon>Agaricomycotina</taxon>
        <taxon>Agaricomycetes</taxon>
        <taxon>Agaricomycetidae</taxon>
        <taxon>Boletales</taxon>
        <taxon>Suillineae</taxon>
        <taxon>Suillaceae</taxon>
        <taxon>Suillus</taxon>
    </lineage>
</organism>
<sequence>MTVSSNDPSWWPLINVSLIFSYFIVAASAGVMYDWALTFGQEVELIWRQRWSLMTVLYLIVRYVGIGYAVLFFFLVTGRHIVSIPTFSTTDAGCSIMYDALTWTSNVVNVMLGVIMIARLHAMYQQSRKVLIFLIVIFLATGITNAVIAAIIVRHISWEEFILSGTYQCMTSYAVGDVPLLYFMTWTITTVWELLALCLAAWITVKHIRELRQHSASDIIGDCFTMLMKNHAGYFASSFGYSAMLSNQYSLGSQIDLGLSYIVQFTQLFVLGPRLILSVREYHAKLVANSDTATAMASIAFQERIHVSTSSSV</sequence>
<feature type="transmembrane region" description="Helical" evidence="1">
    <location>
        <begin position="56"/>
        <end position="76"/>
    </location>
</feature>
<feature type="transmembrane region" description="Helical" evidence="1">
    <location>
        <begin position="12"/>
        <end position="35"/>
    </location>
</feature>
<dbReference type="EMBL" id="JABBWD010000062">
    <property type="protein sequence ID" value="KAG1770850.1"/>
    <property type="molecule type" value="Genomic_DNA"/>
</dbReference>
<evidence type="ECO:0000256" key="1">
    <source>
        <dbReference type="SAM" id="Phobius"/>
    </source>
</evidence>
<feature type="transmembrane region" description="Helical" evidence="1">
    <location>
        <begin position="130"/>
        <end position="153"/>
    </location>
</feature>
<gene>
    <name evidence="3" type="ORF">EV702DRAFT_1049162</name>
</gene>
<dbReference type="Proteomes" id="UP000714275">
    <property type="component" value="Unassembled WGS sequence"/>
</dbReference>
<keyword evidence="1" id="KW-0812">Transmembrane</keyword>
<dbReference type="InterPro" id="IPR045340">
    <property type="entry name" value="DUF6533"/>
</dbReference>
<keyword evidence="1" id="KW-0472">Membrane</keyword>
<feature type="domain" description="DUF6533" evidence="2">
    <location>
        <begin position="22"/>
        <end position="66"/>
    </location>
</feature>
<proteinExistence type="predicted"/>
<keyword evidence="4" id="KW-1185">Reference proteome</keyword>
<reference evidence="3" key="1">
    <citation type="journal article" date="2020" name="New Phytol.">
        <title>Comparative genomics reveals dynamic genome evolution in host specialist ectomycorrhizal fungi.</title>
        <authorList>
            <person name="Lofgren L.A."/>
            <person name="Nguyen N.H."/>
            <person name="Vilgalys R."/>
            <person name="Ruytinx J."/>
            <person name="Liao H.L."/>
            <person name="Branco S."/>
            <person name="Kuo A."/>
            <person name="LaButti K."/>
            <person name="Lipzen A."/>
            <person name="Andreopoulos W."/>
            <person name="Pangilinan J."/>
            <person name="Riley R."/>
            <person name="Hundley H."/>
            <person name="Na H."/>
            <person name="Barry K."/>
            <person name="Grigoriev I.V."/>
            <person name="Stajich J.E."/>
            <person name="Kennedy P.G."/>
        </authorList>
    </citation>
    <scope>NUCLEOTIDE SEQUENCE</scope>
    <source>
        <strain evidence="3">DOB743</strain>
    </source>
</reference>
<feature type="transmembrane region" description="Helical" evidence="1">
    <location>
        <begin position="180"/>
        <end position="205"/>
    </location>
</feature>
<evidence type="ECO:0000313" key="3">
    <source>
        <dbReference type="EMBL" id="KAG1770850.1"/>
    </source>
</evidence>
<protein>
    <recommendedName>
        <fullName evidence="2">DUF6533 domain-containing protein</fullName>
    </recommendedName>
</protein>
<comment type="caution">
    <text evidence="3">The sequence shown here is derived from an EMBL/GenBank/DDBJ whole genome shotgun (WGS) entry which is preliminary data.</text>
</comment>
<accession>A0A9P7CY86</accession>
<dbReference type="Pfam" id="PF20151">
    <property type="entry name" value="DUF6533"/>
    <property type="match status" value="1"/>
</dbReference>
<name>A0A9P7CY86_9AGAM</name>
<keyword evidence="1" id="KW-1133">Transmembrane helix</keyword>
<evidence type="ECO:0000313" key="4">
    <source>
        <dbReference type="Proteomes" id="UP000714275"/>
    </source>
</evidence>